<dbReference type="AlphaFoldDB" id="A0A402AJ66"/>
<proteinExistence type="predicted"/>
<keyword evidence="1" id="KW-1133">Transmembrane helix</keyword>
<keyword evidence="1" id="KW-0472">Membrane</keyword>
<evidence type="ECO:0000256" key="1">
    <source>
        <dbReference type="SAM" id="Phobius"/>
    </source>
</evidence>
<comment type="caution">
    <text evidence="2">The sequence shown here is derived from an EMBL/GenBank/DDBJ whole genome shotgun (WGS) entry which is preliminary data.</text>
</comment>
<evidence type="ECO:0000313" key="3">
    <source>
        <dbReference type="Proteomes" id="UP000287188"/>
    </source>
</evidence>
<feature type="transmembrane region" description="Helical" evidence="1">
    <location>
        <begin position="7"/>
        <end position="27"/>
    </location>
</feature>
<gene>
    <name evidence="2" type="ORF">KDK_29040</name>
</gene>
<dbReference type="Proteomes" id="UP000287188">
    <property type="component" value="Unassembled WGS sequence"/>
</dbReference>
<keyword evidence="1" id="KW-0812">Transmembrane</keyword>
<keyword evidence="3" id="KW-1185">Reference proteome</keyword>
<feature type="transmembrane region" description="Helical" evidence="1">
    <location>
        <begin position="39"/>
        <end position="59"/>
    </location>
</feature>
<accession>A0A402AJ66</accession>
<sequence length="71" mass="7868">MHKKTRNILYSLAGLLVLIAIVLTILILSQATPQFNSSLGWIAAILALVGVVISFYTQLRFGLAQKKQREI</sequence>
<dbReference type="RefSeq" id="WP_126550895.1">
    <property type="nucleotide sequence ID" value="NZ_BIFS01000001.1"/>
</dbReference>
<protein>
    <submittedName>
        <fullName evidence="2">Uncharacterized protein</fullName>
    </submittedName>
</protein>
<evidence type="ECO:0000313" key="2">
    <source>
        <dbReference type="EMBL" id="GCE19104.1"/>
    </source>
</evidence>
<reference evidence="3" key="1">
    <citation type="submission" date="2018-12" db="EMBL/GenBank/DDBJ databases">
        <title>Tengunoibacter tsumagoiensis gen. nov., sp. nov., Dictyobacter kobayashii sp. nov., D. alpinus sp. nov., and D. joshuensis sp. nov. and description of Dictyobacteraceae fam. nov. within the order Ktedonobacterales isolated from Tengu-no-mugimeshi.</title>
        <authorList>
            <person name="Wang C.M."/>
            <person name="Zheng Y."/>
            <person name="Sakai Y."/>
            <person name="Toyoda A."/>
            <person name="Minakuchi Y."/>
            <person name="Abe K."/>
            <person name="Yokota A."/>
            <person name="Yabe S."/>
        </authorList>
    </citation>
    <scope>NUCLEOTIDE SEQUENCE [LARGE SCALE GENOMIC DNA]</scope>
    <source>
        <strain evidence="3">Uno11</strain>
    </source>
</reference>
<organism evidence="2 3">
    <name type="scientific">Dictyobacter kobayashii</name>
    <dbReference type="NCBI Taxonomy" id="2014872"/>
    <lineage>
        <taxon>Bacteria</taxon>
        <taxon>Bacillati</taxon>
        <taxon>Chloroflexota</taxon>
        <taxon>Ktedonobacteria</taxon>
        <taxon>Ktedonobacterales</taxon>
        <taxon>Dictyobacteraceae</taxon>
        <taxon>Dictyobacter</taxon>
    </lineage>
</organism>
<name>A0A402AJ66_9CHLR</name>
<dbReference type="EMBL" id="BIFS01000001">
    <property type="protein sequence ID" value="GCE19104.1"/>
    <property type="molecule type" value="Genomic_DNA"/>
</dbReference>